<proteinExistence type="predicted"/>
<keyword evidence="4" id="KW-1185">Reference proteome</keyword>
<accession>A0ABN3A7R8</accession>
<dbReference type="InterPro" id="IPR044929">
    <property type="entry name" value="DNA/RNA_non-sp_Endonuclease_sf"/>
</dbReference>
<sequence>MSGGARGRTATREPVARRRTACLLSLTLIAVLWSAVNPTAQAVADTVAPPAAIQRGSADLVGQMPQISSFMTTLPSEISSYNQRVTANRQQEKDLEAENQSLTQQASATNAEESAVLSEETALGQKANDLTAKQATLNARIDAHNANPVGSQAYNSEADELNGEVSQLDALAGSIGAEQTQLDARASSLAAQESNLNTAMAAHRQKDSARQSEELQLEAMGQQLLQEIAEALQGLAVDGSPQAAVASMAQGGDAARPQPQADPVAGTHGVDSQGGDTPTSRPQRAAIQEYAKRTGATVETGPGTAYLTPAAIAALPPAQASQLGTPTDTYDALVRETDGTYTALKVLDPGAVASPRQTIFSAAARRTGTEKKNGGMATVIVAGKRMTVKQFVAFPGASPLPAGGTASAPPSPNSKADCLKNMPTGARLNGAGGGWILNTGDPVPARNKLTPPPTAAAVATRPGTRAGPATACLAAPLGKGSAATKSKSVTGYWDAQAQAPGVDLARCHLIADLLGGQGWYEADWTNLFLCYQVGLNTSAGSMRSYEDEVDLKVKDLARTSPGAAVLYKVAPKYDHPPTSTIPSGVTISAEIQYPDGTIYPLFYGVSLLNLKETRGPNLGN</sequence>
<feature type="compositionally biased region" description="Polar residues" evidence="1">
    <location>
        <begin position="98"/>
        <end position="112"/>
    </location>
</feature>
<name>A0ABN3A7R8_9ACTN</name>
<feature type="domain" description="Type VII secretion system protein EssD-like" evidence="2">
    <location>
        <begin position="465"/>
        <end position="592"/>
    </location>
</feature>
<reference evidence="3 4" key="1">
    <citation type="journal article" date="2019" name="Int. J. Syst. Evol. Microbiol.">
        <title>The Global Catalogue of Microorganisms (GCM) 10K type strain sequencing project: providing services to taxonomists for standard genome sequencing and annotation.</title>
        <authorList>
            <consortium name="The Broad Institute Genomics Platform"/>
            <consortium name="The Broad Institute Genome Sequencing Center for Infectious Disease"/>
            <person name="Wu L."/>
            <person name="Ma J."/>
        </authorList>
    </citation>
    <scope>NUCLEOTIDE SEQUENCE [LARGE SCALE GENOMIC DNA]</scope>
    <source>
        <strain evidence="3 4">JCM 14560</strain>
    </source>
</reference>
<feature type="region of interest" description="Disordered" evidence="1">
    <location>
        <begin position="244"/>
        <end position="283"/>
    </location>
</feature>
<evidence type="ECO:0000256" key="1">
    <source>
        <dbReference type="SAM" id="MobiDB-lite"/>
    </source>
</evidence>
<evidence type="ECO:0000259" key="2">
    <source>
        <dbReference type="Pfam" id="PF13930"/>
    </source>
</evidence>
<dbReference type="Gene3D" id="3.40.570.10">
    <property type="entry name" value="Extracellular Endonuclease, subunit A"/>
    <property type="match status" value="1"/>
</dbReference>
<comment type="caution">
    <text evidence="3">The sequence shown here is derived from an EMBL/GenBank/DDBJ whole genome shotgun (WGS) entry which is preliminary data.</text>
</comment>
<dbReference type="Pfam" id="PF13930">
    <property type="entry name" value="Endonuclea_NS_2"/>
    <property type="match status" value="1"/>
</dbReference>
<dbReference type="EMBL" id="BAAANT010000047">
    <property type="protein sequence ID" value="GAA2155531.1"/>
    <property type="molecule type" value="Genomic_DNA"/>
</dbReference>
<evidence type="ECO:0000313" key="3">
    <source>
        <dbReference type="EMBL" id="GAA2155531.1"/>
    </source>
</evidence>
<dbReference type="InterPro" id="IPR044927">
    <property type="entry name" value="Endonuclea_NS_2"/>
</dbReference>
<feature type="region of interest" description="Disordered" evidence="1">
    <location>
        <begin position="83"/>
        <end position="114"/>
    </location>
</feature>
<evidence type="ECO:0000313" key="4">
    <source>
        <dbReference type="Proteomes" id="UP001422759"/>
    </source>
</evidence>
<protein>
    <recommendedName>
        <fullName evidence="2">Type VII secretion system protein EssD-like domain-containing protein</fullName>
    </recommendedName>
</protein>
<gene>
    <name evidence="3" type="ORF">GCM10009760_55560</name>
</gene>
<dbReference type="Proteomes" id="UP001422759">
    <property type="component" value="Unassembled WGS sequence"/>
</dbReference>
<organism evidence="3 4">
    <name type="scientific">Kitasatospora kazusensis</name>
    <dbReference type="NCBI Taxonomy" id="407974"/>
    <lineage>
        <taxon>Bacteria</taxon>
        <taxon>Bacillati</taxon>
        <taxon>Actinomycetota</taxon>
        <taxon>Actinomycetes</taxon>
        <taxon>Kitasatosporales</taxon>
        <taxon>Streptomycetaceae</taxon>
        <taxon>Kitasatospora</taxon>
    </lineage>
</organism>